<dbReference type="Pfam" id="PF07811">
    <property type="entry name" value="TadE"/>
    <property type="match status" value="1"/>
</dbReference>
<comment type="caution">
    <text evidence="3">The sequence shown here is derived from an EMBL/GenBank/DDBJ whole genome shotgun (WGS) entry which is preliminary data.</text>
</comment>
<organism evidence="3 4">
    <name type="scientific">Hydrogenibacillus schlegelii</name>
    <name type="common">Bacillus schlegelii</name>
    <dbReference type="NCBI Taxonomy" id="1484"/>
    <lineage>
        <taxon>Bacteria</taxon>
        <taxon>Bacillati</taxon>
        <taxon>Bacillota</taxon>
        <taxon>Bacilli</taxon>
        <taxon>Bacillales</taxon>
        <taxon>Bacillales Family X. Incertae Sedis</taxon>
        <taxon>Hydrogenibacillus</taxon>
    </lineage>
</organism>
<keyword evidence="1" id="KW-0812">Transmembrane</keyword>
<feature type="domain" description="TadE-like" evidence="2">
    <location>
        <begin position="8"/>
        <end position="47"/>
    </location>
</feature>
<gene>
    <name evidence="3" type="ORF">HSCHL_1294</name>
</gene>
<protein>
    <recommendedName>
        <fullName evidence="2">TadE-like domain-containing protein</fullName>
    </recommendedName>
</protein>
<sequence>MRIRDDRGSYTIEALFIFPLLLVFFVLTFWFGTLMYTWSSINYTAMQYALDIAKAGEDKQEFRDAAAARLMQLPLRSASSVDTPTAPVTDPNKIVLWGPGIGQRFNRGDVITAGVVYPVKVPSPLLSILGRAAFGSDTIYLRAQATAKSEVYFEP</sequence>
<dbReference type="InterPro" id="IPR012495">
    <property type="entry name" value="TadE-like_dom"/>
</dbReference>
<dbReference type="Proteomes" id="UP000244180">
    <property type="component" value="Unassembled WGS sequence"/>
</dbReference>
<evidence type="ECO:0000259" key="2">
    <source>
        <dbReference type="Pfam" id="PF07811"/>
    </source>
</evidence>
<proteinExistence type="predicted"/>
<keyword evidence="1" id="KW-1133">Transmembrane helix</keyword>
<dbReference type="AlphaFoldDB" id="A0A2T5G5Y2"/>
<accession>A0A2T5G5Y2</accession>
<keyword evidence="1" id="KW-0472">Membrane</keyword>
<reference evidence="3 4" key="1">
    <citation type="submission" date="2017-08" db="EMBL/GenBank/DDBJ databases">
        <title>Burning lignite coal seam in the remote Altai Mountains harbors a hydrogen-driven thermophilic microbial community.</title>
        <authorList>
            <person name="Kadnikov V.V."/>
            <person name="Mardanov A.V."/>
            <person name="Ivasenko D."/>
            <person name="Beletsky A.V."/>
            <person name="Karnachuk O.V."/>
            <person name="Ravin N.V."/>
        </authorList>
    </citation>
    <scope>NUCLEOTIDE SEQUENCE [LARGE SCALE GENOMIC DNA]</scope>
    <source>
        <strain evidence="3">AL33</strain>
    </source>
</reference>
<evidence type="ECO:0000256" key="1">
    <source>
        <dbReference type="SAM" id="Phobius"/>
    </source>
</evidence>
<dbReference type="EMBL" id="PEBV01000041">
    <property type="protein sequence ID" value="PTQ51591.1"/>
    <property type="molecule type" value="Genomic_DNA"/>
</dbReference>
<evidence type="ECO:0000313" key="3">
    <source>
        <dbReference type="EMBL" id="PTQ51591.1"/>
    </source>
</evidence>
<name>A0A2T5G5Y2_HYDSH</name>
<feature type="transmembrane region" description="Helical" evidence="1">
    <location>
        <begin position="12"/>
        <end position="38"/>
    </location>
</feature>
<evidence type="ECO:0000313" key="4">
    <source>
        <dbReference type="Proteomes" id="UP000244180"/>
    </source>
</evidence>